<dbReference type="AlphaFoldDB" id="A0A6H5GAT7"/>
<keyword evidence="3" id="KW-1185">Reference proteome</keyword>
<feature type="region of interest" description="Disordered" evidence="1">
    <location>
        <begin position="149"/>
        <end position="180"/>
    </location>
</feature>
<organism evidence="2 3">
    <name type="scientific">Nesidiocoris tenuis</name>
    <dbReference type="NCBI Taxonomy" id="355587"/>
    <lineage>
        <taxon>Eukaryota</taxon>
        <taxon>Metazoa</taxon>
        <taxon>Ecdysozoa</taxon>
        <taxon>Arthropoda</taxon>
        <taxon>Hexapoda</taxon>
        <taxon>Insecta</taxon>
        <taxon>Pterygota</taxon>
        <taxon>Neoptera</taxon>
        <taxon>Paraneoptera</taxon>
        <taxon>Hemiptera</taxon>
        <taxon>Heteroptera</taxon>
        <taxon>Panheteroptera</taxon>
        <taxon>Cimicomorpha</taxon>
        <taxon>Miridae</taxon>
        <taxon>Dicyphina</taxon>
        <taxon>Nesidiocoris</taxon>
    </lineage>
</organism>
<evidence type="ECO:0000313" key="2">
    <source>
        <dbReference type="EMBL" id="CAA9999730.1"/>
    </source>
</evidence>
<reference evidence="2 3" key="1">
    <citation type="submission" date="2020-02" db="EMBL/GenBank/DDBJ databases">
        <authorList>
            <person name="Ferguson B K."/>
        </authorList>
    </citation>
    <scope>NUCLEOTIDE SEQUENCE [LARGE SCALE GENOMIC DNA]</scope>
</reference>
<gene>
    <name evidence="2" type="ORF">NTEN_LOCUS5995</name>
</gene>
<evidence type="ECO:0000256" key="1">
    <source>
        <dbReference type="SAM" id="MobiDB-lite"/>
    </source>
</evidence>
<dbReference type="EMBL" id="CADCXU010009040">
    <property type="protein sequence ID" value="CAA9999730.1"/>
    <property type="molecule type" value="Genomic_DNA"/>
</dbReference>
<feature type="region of interest" description="Disordered" evidence="1">
    <location>
        <begin position="97"/>
        <end position="121"/>
    </location>
</feature>
<evidence type="ECO:0000313" key="3">
    <source>
        <dbReference type="Proteomes" id="UP000479000"/>
    </source>
</evidence>
<proteinExistence type="predicted"/>
<accession>A0A6H5GAT7</accession>
<sequence>MLNRIWSSRSFSGCKPCFSKFWIPTIGVQIRQNGTGIKYELDFVFKCDYASSQGPYLFSTQKRKNDISESILAMDNAEQSQTTDSDSKLRVSYPLSSITDTAEEEDEVTQLSSDGDSVAEDGGQQAAVIVEHDDSNIADGENTMALDEELSNQPDNTDAKDSQVEEEEHFSETTASAQGNLKTQSQTLKWCLRMSSQLRMSSSSTQKLSLMKNCKKCLLMLSELKMSLTTNSHLRLRRSESTDIIHPVVSQWDSSVVLNPTPELICQFGSIK</sequence>
<protein>
    <submittedName>
        <fullName evidence="2">Uncharacterized protein</fullName>
    </submittedName>
</protein>
<dbReference type="Proteomes" id="UP000479000">
    <property type="component" value="Unassembled WGS sequence"/>
</dbReference>
<name>A0A6H5GAT7_9HEMI</name>